<evidence type="ECO:0000313" key="3">
    <source>
        <dbReference type="Proteomes" id="UP000008320"/>
    </source>
</evidence>
<sequence length="39" mass="4281">MLSVSTSVKAIVLSLLSIGFPLFTIVVDSFVAYYKNTKQ</sequence>
<proteinExistence type="predicted"/>
<accession>Q2GFV1</accession>
<organism evidence="2 3">
    <name type="scientific">Ehrlichia chaffeensis (strain ATCC CRL-10679 / Arkansas)</name>
    <dbReference type="NCBI Taxonomy" id="205920"/>
    <lineage>
        <taxon>Bacteria</taxon>
        <taxon>Pseudomonadati</taxon>
        <taxon>Pseudomonadota</taxon>
        <taxon>Alphaproteobacteria</taxon>
        <taxon>Rickettsiales</taxon>
        <taxon>Anaplasmataceae</taxon>
        <taxon>Ehrlichia</taxon>
    </lineage>
</organism>
<keyword evidence="3" id="KW-1185">Reference proteome</keyword>
<dbReference type="Proteomes" id="UP000008320">
    <property type="component" value="Chromosome"/>
</dbReference>
<dbReference type="HOGENOM" id="CLU_3308864_0_0_5"/>
<dbReference type="KEGG" id="ech:ECH_0887"/>
<dbReference type="AlphaFoldDB" id="Q2GFV1"/>
<dbReference type="EMBL" id="CP000236">
    <property type="protein sequence ID" value="ABD44584.1"/>
    <property type="molecule type" value="Genomic_DNA"/>
</dbReference>
<keyword evidence="1" id="KW-1133">Transmembrane helix</keyword>
<name>Q2GFV1_EHRCR</name>
<reference evidence="2 3" key="1">
    <citation type="journal article" date="2006" name="PLoS Genet.">
        <title>Comparative genomics of emerging human ehrlichiosis agents.</title>
        <authorList>
            <person name="Dunning Hotopp J.C."/>
            <person name="Lin M."/>
            <person name="Madupu R."/>
            <person name="Crabtree J."/>
            <person name="Angiuoli S.V."/>
            <person name="Eisen J.A."/>
            <person name="Seshadri R."/>
            <person name="Ren Q."/>
            <person name="Wu M."/>
            <person name="Utterback T.R."/>
            <person name="Smith S."/>
            <person name="Lewis M."/>
            <person name="Khouri H."/>
            <person name="Zhang C."/>
            <person name="Niu H."/>
            <person name="Lin Q."/>
            <person name="Ohashi N."/>
            <person name="Zhi N."/>
            <person name="Nelson W."/>
            <person name="Brinkac L.M."/>
            <person name="Dodson R.J."/>
            <person name="Rosovitz M.J."/>
            <person name="Sundaram J."/>
            <person name="Daugherty S.C."/>
            <person name="Davidsen T."/>
            <person name="Durkin A.S."/>
            <person name="Gwinn M."/>
            <person name="Haft D.H."/>
            <person name="Selengut J.D."/>
            <person name="Sullivan S.A."/>
            <person name="Zafar N."/>
            <person name="Zhou L."/>
            <person name="Benahmed F."/>
            <person name="Forberger H."/>
            <person name="Halpin R."/>
            <person name="Mulligan S."/>
            <person name="Robinson J."/>
            <person name="White O."/>
            <person name="Rikihisa Y."/>
            <person name="Tettelin H."/>
        </authorList>
    </citation>
    <scope>NUCLEOTIDE SEQUENCE [LARGE SCALE GENOMIC DNA]</scope>
    <source>
        <strain evidence="3">ATCC CRL-10679 / Arkansas</strain>
    </source>
</reference>
<evidence type="ECO:0000256" key="1">
    <source>
        <dbReference type="SAM" id="Phobius"/>
    </source>
</evidence>
<gene>
    <name evidence="2" type="ordered locus">ECH_0887</name>
</gene>
<feature type="transmembrane region" description="Helical" evidence="1">
    <location>
        <begin position="12"/>
        <end position="34"/>
    </location>
</feature>
<keyword evidence="1" id="KW-0812">Transmembrane</keyword>
<evidence type="ECO:0000313" key="2">
    <source>
        <dbReference type="EMBL" id="ABD44584.1"/>
    </source>
</evidence>
<keyword evidence="1" id="KW-0472">Membrane</keyword>
<protein>
    <submittedName>
        <fullName evidence="2">Uncharacterized protein</fullName>
    </submittedName>
</protein>